<dbReference type="RefSeq" id="WP_160499584.1">
    <property type="nucleotide sequence ID" value="NZ_WUBI01000003.1"/>
</dbReference>
<evidence type="ECO:0000256" key="3">
    <source>
        <dbReference type="ARBA" id="ARBA00023163"/>
    </source>
</evidence>
<evidence type="ECO:0000259" key="4">
    <source>
        <dbReference type="PROSITE" id="PS01124"/>
    </source>
</evidence>
<proteinExistence type="predicted"/>
<evidence type="ECO:0000256" key="2">
    <source>
        <dbReference type="ARBA" id="ARBA00023125"/>
    </source>
</evidence>
<keyword evidence="3" id="KW-0804">Transcription</keyword>
<dbReference type="GO" id="GO:0003700">
    <property type="term" value="F:DNA-binding transcription factor activity"/>
    <property type="evidence" value="ECO:0007669"/>
    <property type="project" value="InterPro"/>
</dbReference>
<feature type="domain" description="HTH araC/xylS-type" evidence="4">
    <location>
        <begin position="167"/>
        <end position="265"/>
    </location>
</feature>
<dbReference type="SMART" id="SM00342">
    <property type="entry name" value="HTH_ARAC"/>
    <property type="match status" value="1"/>
</dbReference>
<dbReference type="Pfam" id="PF12833">
    <property type="entry name" value="HTH_18"/>
    <property type="match status" value="1"/>
</dbReference>
<evidence type="ECO:0000256" key="1">
    <source>
        <dbReference type="ARBA" id="ARBA00023015"/>
    </source>
</evidence>
<dbReference type="GO" id="GO:0043565">
    <property type="term" value="F:sequence-specific DNA binding"/>
    <property type="evidence" value="ECO:0007669"/>
    <property type="project" value="InterPro"/>
</dbReference>
<protein>
    <submittedName>
        <fullName evidence="5">Helix-turn-helix domain-containing protein</fullName>
    </submittedName>
</protein>
<accession>A0A7X3LJ95</accession>
<dbReference type="SUPFAM" id="SSF46689">
    <property type="entry name" value="Homeodomain-like"/>
    <property type="match status" value="1"/>
</dbReference>
<sequence length="269" mass="30638">MPAGLPRPSMGVLNLQGGEKRFRLSRLAAADELSFFVKHYWIVSWDCTEAEPYLQHVVPNPCVNLIVEPQKTLIYGPSTQKFSYPIHGKGMVFGVKFKPGGFYPFLNRPVSALVGHPLEVAEVLDLHGPELEETILSLGTEREMADAMDQLLLSKLPPQDEQVGLVNRIINYIASEREVSKVDRVCEHFNMHIRKLQRLFDQYVGISPKWVIRLYRLQNAAETMDRKLPVDLAHLATELGYHDQPHFIKDFKAVVGSTPEEYRRSVMES</sequence>
<evidence type="ECO:0000313" key="5">
    <source>
        <dbReference type="EMBL" id="MWV46010.1"/>
    </source>
</evidence>
<dbReference type="Gene3D" id="1.10.10.60">
    <property type="entry name" value="Homeodomain-like"/>
    <property type="match status" value="1"/>
</dbReference>
<gene>
    <name evidence="5" type="ORF">GRF59_20535</name>
</gene>
<dbReference type="EMBL" id="WUBI01000003">
    <property type="protein sequence ID" value="MWV46010.1"/>
    <property type="molecule type" value="Genomic_DNA"/>
</dbReference>
<dbReference type="InterPro" id="IPR018060">
    <property type="entry name" value="HTH_AraC"/>
</dbReference>
<keyword evidence="1" id="KW-0805">Transcription regulation</keyword>
<reference evidence="5 6" key="1">
    <citation type="submission" date="2019-12" db="EMBL/GenBank/DDBJ databases">
        <title>Paenibacillus sp. nov., an endophytic bacterium isolated from the stem of Dendrobium.</title>
        <authorList>
            <person name="Zhao R."/>
        </authorList>
    </citation>
    <scope>NUCLEOTIDE SEQUENCE [LARGE SCALE GENOMIC DNA]</scope>
    <source>
        <strain evidence="5 6">HJL G12</strain>
    </source>
</reference>
<dbReference type="InterPro" id="IPR046532">
    <property type="entry name" value="DUF6597"/>
</dbReference>
<dbReference type="InterPro" id="IPR009057">
    <property type="entry name" value="Homeodomain-like_sf"/>
</dbReference>
<dbReference type="PANTHER" id="PTHR46796">
    <property type="entry name" value="HTH-TYPE TRANSCRIPTIONAL ACTIVATOR RHAS-RELATED"/>
    <property type="match status" value="1"/>
</dbReference>
<comment type="caution">
    <text evidence="5">The sequence shown here is derived from an EMBL/GenBank/DDBJ whole genome shotgun (WGS) entry which is preliminary data.</text>
</comment>
<dbReference type="PROSITE" id="PS01124">
    <property type="entry name" value="HTH_ARAC_FAMILY_2"/>
    <property type="match status" value="1"/>
</dbReference>
<dbReference type="AlphaFoldDB" id="A0A7X3LJ95"/>
<keyword evidence="6" id="KW-1185">Reference proteome</keyword>
<keyword evidence="2" id="KW-0238">DNA-binding</keyword>
<dbReference type="Pfam" id="PF20240">
    <property type="entry name" value="DUF6597"/>
    <property type="match status" value="1"/>
</dbReference>
<dbReference type="InterPro" id="IPR050204">
    <property type="entry name" value="AraC_XylS_family_regulators"/>
</dbReference>
<name>A0A7X3LJ95_9BACL</name>
<dbReference type="Proteomes" id="UP000460318">
    <property type="component" value="Unassembled WGS sequence"/>
</dbReference>
<evidence type="ECO:0000313" key="6">
    <source>
        <dbReference type="Proteomes" id="UP000460318"/>
    </source>
</evidence>
<dbReference type="PANTHER" id="PTHR46796:SF13">
    <property type="entry name" value="HTH-TYPE TRANSCRIPTIONAL ACTIVATOR RHAS"/>
    <property type="match status" value="1"/>
</dbReference>
<organism evidence="5 6">
    <name type="scientific">Paenibacillus dendrobii</name>
    <dbReference type="NCBI Taxonomy" id="2691084"/>
    <lineage>
        <taxon>Bacteria</taxon>
        <taxon>Bacillati</taxon>
        <taxon>Bacillota</taxon>
        <taxon>Bacilli</taxon>
        <taxon>Bacillales</taxon>
        <taxon>Paenibacillaceae</taxon>
        <taxon>Paenibacillus</taxon>
    </lineage>
</organism>